<evidence type="ECO:0000256" key="4">
    <source>
        <dbReference type="ARBA" id="ARBA00022491"/>
    </source>
</evidence>
<dbReference type="PANTHER" id="PTHR32071:SF95">
    <property type="entry name" value="DNA-BINDING TRANSCRIPTIONAL REGULATOR NTRC"/>
    <property type="match status" value="1"/>
</dbReference>
<evidence type="ECO:0000256" key="6">
    <source>
        <dbReference type="ARBA" id="ARBA00022741"/>
    </source>
</evidence>
<feature type="domain" description="Sigma-54 factor interaction" evidence="17">
    <location>
        <begin position="143"/>
        <end position="372"/>
    </location>
</feature>
<keyword evidence="10" id="KW-0238">DNA-binding</keyword>
<evidence type="ECO:0000256" key="13">
    <source>
        <dbReference type="ARBA" id="ARBA00023231"/>
    </source>
</evidence>
<evidence type="ECO:0000313" key="19">
    <source>
        <dbReference type="EMBL" id="VAW15359.1"/>
    </source>
</evidence>
<dbReference type="GO" id="GO:0006355">
    <property type="term" value="P:regulation of DNA-templated transcription"/>
    <property type="evidence" value="ECO:0007669"/>
    <property type="project" value="InterPro"/>
</dbReference>
<dbReference type="InterPro" id="IPR009057">
    <property type="entry name" value="Homeodomain-like_sf"/>
</dbReference>
<dbReference type="SUPFAM" id="SSF52172">
    <property type="entry name" value="CheY-like"/>
    <property type="match status" value="1"/>
</dbReference>
<dbReference type="PROSITE" id="PS00675">
    <property type="entry name" value="SIGMA54_INTERACT_1"/>
    <property type="match status" value="1"/>
</dbReference>
<dbReference type="InterPro" id="IPR025943">
    <property type="entry name" value="Sigma_54_int_dom_ATP-bd_2"/>
</dbReference>
<keyword evidence="6" id="KW-0547">Nucleotide-binding</keyword>
<evidence type="ECO:0000259" key="17">
    <source>
        <dbReference type="PROSITE" id="PS50045"/>
    </source>
</evidence>
<proteinExistence type="predicted"/>
<dbReference type="Pfam" id="PF00158">
    <property type="entry name" value="Sigma54_activat"/>
    <property type="match status" value="1"/>
</dbReference>
<dbReference type="Gene3D" id="1.10.10.60">
    <property type="entry name" value="Homeodomain-like"/>
    <property type="match status" value="1"/>
</dbReference>
<evidence type="ECO:0000256" key="9">
    <source>
        <dbReference type="ARBA" id="ARBA00023015"/>
    </source>
</evidence>
<dbReference type="AlphaFoldDB" id="A0A3B0TSZ4"/>
<dbReference type="FunFam" id="3.40.50.300:FF:000006">
    <property type="entry name" value="DNA-binding transcriptional regulator NtrC"/>
    <property type="match status" value="1"/>
</dbReference>
<evidence type="ECO:0000256" key="3">
    <source>
        <dbReference type="ARBA" id="ARBA00022490"/>
    </source>
</evidence>
<dbReference type="GO" id="GO:0005524">
    <property type="term" value="F:ATP binding"/>
    <property type="evidence" value="ECO:0007669"/>
    <property type="project" value="UniProtKB-KW"/>
</dbReference>
<dbReference type="CDD" id="cd00009">
    <property type="entry name" value="AAA"/>
    <property type="match status" value="1"/>
</dbReference>
<dbReference type="EMBL" id="UOEO01000030">
    <property type="protein sequence ID" value="VAW15359.1"/>
    <property type="molecule type" value="Genomic_DNA"/>
</dbReference>
<evidence type="ECO:0000256" key="14">
    <source>
        <dbReference type="ARBA" id="ARBA00029881"/>
    </source>
</evidence>
<dbReference type="InterPro" id="IPR011006">
    <property type="entry name" value="CheY-like_superfamily"/>
</dbReference>
<organism evidence="19">
    <name type="scientific">hydrothermal vent metagenome</name>
    <dbReference type="NCBI Taxonomy" id="652676"/>
    <lineage>
        <taxon>unclassified sequences</taxon>
        <taxon>metagenomes</taxon>
        <taxon>ecological metagenomes</taxon>
    </lineage>
</organism>
<keyword evidence="12" id="KW-0804">Transcription</keyword>
<dbReference type="GO" id="GO:0005737">
    <property type="term" value="C:cytoplasm"/>
    <property type="evidence" value="ECO:0007669"/>
    <property type="project" value="UniProtKB-SubCell"/>
</dbReference>
<dbReference type="InterPro" id="IPR025944">
    <property type="entry name" value="Sigma_54_int_dom_CS"/>
</dbReference>
<protein>
    <recommendedName>
        <fullName evidence="2">DNA-binding transcriptional regulator NtrC</fullName>
    </recommendedName>
    <alternativeName>
        <fullName evidence="14">Nitrogen regulation protein NR(I)</fullName>
    </alternativeName>
    <alternativeName>
        <fullName evidence="15">Nitrogen regulator I</fullName>
    </alternativeName>
</protein>
<dbReference type="InterPro" id="IPR025662">
    <property type="entry name" value="Sigma_54_int_dom_ATP-bd_1"/>
</dbReference>
<dbReference type="InterPro" id="IPR001789">
    <property type="entry name" value="Sig_transdc_resp-reg_receiver"/>
</dbReference>
<dbReference type="PROSITE" id="PS00676">
    <property type="entry name" value="SIGMA54_INTERACT_2"/>
    <property type="match status" value="1"/>
</dbReference>
<evidence type="ECO:0000259" key="18">
    <source>
        <dbReference type="PROSITE" id="PS50110"/>
    </source>
</evidence>
<dbReference type="PRINTS" id="PR01590">
    <property type="entry name" value="HTHFIS"/>
</dbReference>
<evidence type="ECO:0000256" key="11">
    <source>
        <dbReference type="ARBA" id="ARBA00023159"/>
    </source>
</evidence>
<dbReference type="SMART" id="SM00382">
    <property type="entry name" value="AAA"/>
    <property type="match status" value="1"/>
</dbReference>
<keyword evidence="9" id="KW-0805">Transcription regulation</keyword>
<keyword evidence="4" id="KW-0678">Repressor</keyword>
<evidence type="ECO:0000256" key="7">
    <source>
        <dbReference type="ARBA" id="ARBA00022840"/>
    </source>
</evidence>
<dbReference type="Gene3D" id="1.10.8.60">
    <property type="match status" value="1"/>
</dbReference>
<dbReference type="SUPFAM" id="SSF52540">
    <property type="entry name" value="P-loop containing nucleoside triphosphate hydrolases"/>
    <property type="match status" value="1"/>
</dbReference>
<dbReference type="SUPFAM" id="SSF46689">
    <property type="entry name" value="Homeodomain-like"/>
    <property type="match status" value="1"/>
</dbReference>
<dbReference type="InterPro" id="IPR058031">
    <property type="entry name" value="AAA_lid_NorR"/>
</dbReference>
<evidence type="ECO:0000256" key="2">
    <source>
        <dbReference type="ARBA" id="ARBA00019059"/>
    </source>
</evidence>
<evidence type="ECO:0000256" key="5">
    <source>
        <dbReference type="ARBA" id="ARBA00022553"/>
    </source>
</evidence>
<keyword evidence="7" id="KW-0067">ATP-binding</keyword>
<sequence>MTKVLIVDDDPVQLRLTTAIAEKDGFETISAIGGKEALAYLQQDRSIGAVVLDLVMPDLDGMAVMEEMARLDIKCPVIVQTANSSLETTISAMRHGAVDFFVKPVAPERLIISLRNAIKLDELESCVRIERNLRSGKMRISDIITKSPAMDRVLDLATKAARSTIPVLIEGETGVGKEVVARAIQGSSERAGKPFVTVNCASIPANLIESILFGHVKGAFSGAVANHKGKFEEADGGTLFLDEIGELPAESQVKLLRAIQEGEIEPVGASKSKKVNVRFISATNRRLLNLTKAGMFREDLYYRLNVFPLYIPPLRDRVKDIGPLVTHFIARLGADAGRRVDGLSESAAQLLENYDWPGNVRQLENAIYRALVLTESARLLPHDFPQIIAAAKGREQARRQSADMAVHSPPIHIDQPPPPLQNPAATGDNKPGKDRFISHNGQILSLAQIEKKLIAFALEYHQGRMSRVARDLGIGRSTLYRKLKQYELDLSKQNDAA</sequence>
<dbReference type="InterPro" id="IPR002197">
    <property type="entry name" value="HTH_Fis"/>
</dbReference>
<accession>A0A3B0TSZ4</accession>
<dbReference type="PROSITE" id="PS50110">
    <property type="entry name" value="RESPONSE_REGULATORY"/>
    <property type="match status" value="1"/>
</dbReference>
<reference evidence="19" key="1">
    <citation type="submission" date="2018-06" db="EMBL/GenBank/DDBJ databases">
        <authorList>
            <person name="Zhirakovskaya E."/>
        </authorList>
    </citation>
    <scope>NUCLEOTIDE SEQUENCE</scope>
</reference>
<comment type="subcellular location">
    <subcellularLocation>
        <location evidence="1">Cytoplasm</location>
    </subcellularLocation>
</comment>
<dbReference type="GO" id="GO:0000160">
    <property type="term" value="P:phosphorelay signal transduction system"/>
    <property type="evidence" value="ECO:0007669"/>
    <property type="project" value="UniProtKB-KW"/>
</dbReference>
<evidence type="ECO:0000256" key="16">
    <source>
        <dbReference type="SAM" id="MobiDB-lite"/>
    </source>
</evidence>
<dbReference type="Pfam" id="PF25601">
    <property type="entry name" value="AAA_lid_14"/>
    <property type="match status" value="1"/>
</dbReference>
<dbReference type="Pfam" id="PF00072">
    <property type="entry name" value="Response_reg"/>
    <property type="match status" value="1"/>
</dbReference>
<dbReference type="InterPro" id="IPR002078">
    <property type="entry name" value="Sigma_54_int"/>
</dbReference>
<dbReference type="PROSITE" id="PS00688">
    <property type="entry name" value="SIGMA54_INTERACT_3"/>
    <property type="match status" value="1"/>
</dbReference>
<dbReference type="PANTHER" id="PTHR32071">
    <property type="entry name" value="TRANSCRIPTIONAL REGULATORY PROTEIN"/>
    <property type="match status" value="1"/>
</dbReference>
<keyword evidence="3" id="KW-0963">Cytoplasm</keyword>
<dbReference type="Gene3D" id="3.40.50.300">
    <property type="entry name" value="P-loop containing nucleotide triphosphate hydrolases"/>
    <property type="match status" value="1"/>
</dbReference>
<dbReference type="SMART" id="SM00448">
    <property type="entry name" value="REC"/>
    <property type="match status" value="1"/>
</dbReference>
<evidence type="ECO:0000256" key="8">
    <source>
        <dbReference type="ARBA" id="ARBA00023012"/>
    </source>
</evidence>
<dbReference type="InterPro" id="IPR003593">
    <property type="entry name" value="AAA+_ATPase"/>
</dbReference>
<keyword evidence="5" id="KW-0597">Phosphoprotein</keyword>
<keyword evidence="11" id="KW-0010">Activator</keyword>
<dbReference type="PROSITE" id="PS50045">
    <property type="entry name" value="SIGMA54_INTERACT_4"/>
    <property type="match status" value="1"/>
</dbReference>
<dbReference type="GO" id="GO:0043565">
    <property type="term" value="F:sequence-specific DNA binding"/>
    <property type="evidence" value="ECO:0007669"/>
    <property type="project" value="InterPro"/>
</dbReference>
<evidence type="ECO:0000256" key="10">
    <source>
        <dbReference type="ARBA" id="ARBA00023125"/>
    </source>
</evidence>
<gene>
    <name evidence="19" type="ORF">MNBD_ALPHA12-927</name>
</gene>
<feature type="domain" description="Response regulatory" evidence="18">
    <location>
        <begin position="3"/>
        <end position="118"/>
    </location>
</feature>
<dbReference type="Gene3D" id="3.40.50.2300">
    <property type="match status" value="1"/>
</dbReference>
<evidence type="ECO:0000256" key="12">
    <source>
        <dbReference type="ARBA" id="ARBA00023163"/>
    </source>
</evidence>
<keyword evidence="13" id="KW-0535">Nitrogen fixation</keyword>
<evidence type="ECO:0000256" key="1">
    <source>
        <dbReference type="ARBA" id="ARBA00004496"/>
    </source>
</evidence>
<name>A0A3B0TSZ4_9ZZZZ</name>
<dbReference type="Pfam" id="PF02954">
    <property type="entry name" value="HTH_8"/>
    <property type="match status" value="1"/>
</dbReference>
<keyword evidence="8" id="KW-0902">Two-component regulatory system</keyword>
<dbReference type="InterPro" id="IPR027417">
    <property type="entry name" value="P-loop_NTPase"/>
</dbReference>
<evidence type="ECO:0000256" key="15">
    <source>
        <dbReference type="ARBA" id="ARBA00031910"/>
    </source>
</evidence>
<feature type="region of interest" description="Disordered" evidence="16">
    <location>
        <begin position="409"/>
        <end position="436"/>
    </location>
</feature>